<reference evidence="3" key="1">
    <citation type="submission" date="2025-08" db="UniProtKB">
        <authorList>
            <consortium name="RefSeq"/>
        </authorList>
    </citation>
    <scope>IDENTIFICATION</scope>
    <source>
        <tissue evidence="3">Leaves</tissue>
    </source>
</reference>
<organism evidence="2 3">
    <name type="scientific">Coffea arabica</name>
    <name type="common">Arabian coffee</name>
    <dbReference type="NCBI Taxonomy" id="13443"/>
    <lineage>
        <taxon>Eukaryota</taxon>
        <taxon>Viridiplantae</taxon>
        <taxon>Streptophyta</taxon>
        <taxon>Embryophyta</taxon>
        <taxon>Tracheophyta</taxon>
        <taxon>Spermatophyta</taxon>
        <taxon>Magnoliopsida</taxon>
        <taxon>eudicotyledons</taxon>
        <taxon>Gunneridae</taxon>
        <taxon>Pentapetalae</taxon>
        <taxon>asterids</taxon>
        <taxon>lamiids</taxon>
        <taxon>Gentianales</taxon>
        <taxon>Rubiaceae</taxon>
        <taxon>Ixoroideae</taxon>
        <taxon>Gardenieae complex</taxon>
        <taxon>Bertiereae - Coffeeae clade</taxon>
        <taxon>Coffeeae</taxon>
        <taxon>Coffea</taxon>
    </lineage>
</organism>
<dbReference type="RefSeq" id="XP_071939357.1">
    <property type="nucleotide sequence ID" value="XM_072083256.1"/>
</dbReference>
<gene>
    <name evidence="3" type="primary">LOC113734559</name>
</gene>
<dbReference type="GeneID" id="113734559"/>
<evidence type="ECO:0000256" key="1">
    <source>
        <dbReference type="SAM" id="SignalP"/>
    </source>
</evidence>
<protein>
    <submittedName>
        <fullName evidence="3">Glycine-rich protein-like</fullName>
    </submittedName>
</protein>
<sequence length="133" mass="14015">MGSKAILFLCLLAVVLMIALEVTARDLAENNKLFIQELILSFFNKLIPTKYRSNAAEKSTNGLEESKYPGGGYGGNPGGGYGGYPDGGYGGGRGGYGGGRCHYGCCGRGYYGCRCCTYAGEAVDAKPETEPQN</sequence>
<dbReference type="Proteomes" id="UP001652660">
    <property type="component" value="Chromosome 3c"/>
</dbReference>
<keyword evidence="2" id="KW-1185">Reference proteome</keyword>
<evidence type="ECO:0000313" key="2">
    <source>
        <dbReference type="Proteomes" id="UP001652660"/>
    </source>
</evidence>
<name>A0ABM4X5Q6_COFAR</name>
<dbReference type="InterPro" id="IPR010800">
    <property type="entry name" value="GRP"/>
</dbReference>
<dbReference type="PANTHER" id="PTHR37389">
    <property type="entry name" value="NODULIN-24"/>
    <property type="match status" value="1"/>
</dbReference>
<dbReference type="PANTHER" id="PTHR37389:SF40">
    <property type="entry name" value="NODULIN-24"/>
    <property type="match status" value="1"/>
</dbReference>
<keyword evidence="1" id="KW-0732">Signal</keyword>
<evidence type="ECO:0000313" key="3">
    <source>
        <dbReference type="RefSeq" id="XP_071939357.1"/>
    </source>
</evidence>
<proteinExistence type="predicted"/>
<accession>A0ABM4X5Q6</accession>
<feature type="signal peptide" evidence="1">
    <location>
        <begin position="1"/>
        <end position="24"/>
    </location>
</feature>
<feature type="chain" id="PRO_5047476302" evidence="1">
    <location>
        <begin position="25"/>
        <end position="133"/>
    </location>
</feature>